<evidence type="ECO:0000256" key="1">
    <source>
        <dbReference type="ARBA" id="ARBA00022475"/>
    </source>
</evidence>
<feature type="transmembrane region" description="Helical" evidence="5">
    <location>
        <begin position="6"/>
        <end position="25"/>
    </location>
</feature>
<dbReference type="Pfam" id="PF07584">
    <property type="entry name" value="BatA"/>
    <property type="match status" value="1"/>
</dbReference>
<dbReference type="Pfam" id="PF13519">
    <property type="entry name" value="VWA_2"/>
    <property type="match status" value="1"/>
</dbReference>
<organism evidence="7 8">
    <name type="scientific">Jatrophihabitans cynanchi</name>
    <dbReference type="NCBI Taxonomy" id="2944128"/>
    <lineage>
        <taxon>Bacteria</taxon>
        <taxon>Bacillati</taxon>
        <taxon>Actinomycetota</taxon>
        <taxon>Actinomycetes</taxon>
        <taxon>Jatrophihabitantales</taxon>
        <taxon>Jatrophihabitantaceae</taxon>
        <taxon>Jatrophihabitans</taxon>
    </lineage>
</organism>
<evidence type="ECO:0000256" key="4">
    <source>
        <dbReference type="ARBA" id="ARBA00023136"/>
    </source>
</evidence>
<dbReference type="InterPro" id="IPR024163">
    <property type="entry name" value="Aerotolerance_reg_N"/>
</dbReference>
<keyword evidence="4 5" id="KW-0472">Membrane</keyword>
<evidence type="ECO:0000259" key="6">
    <source>
        <dbReference type="PROSITE" id="PS50234"/>
    </source>
</evidence>
<evidence type="ECO:0000313" key="8">
    <source>
        <dbReference type="Proteomes" id="UP001164693"/>
    </source>
</evidence>
<keyword evidence="8" id="KW-1185">Reference proteome</keyword>
<dbReference type="SMART" id="SM00327">
    <property type="entry name" value="VWA"/>
    <property type="match status" value="1"/>
</dbReference>
<reference evidence="7" key="1">
    <citation type="submission" date="2022-05" db="EMBL/GenBank/DDBJ databases">
        <title>Jatrophihabitans sp. SB3-54 whole genome sequence.</title>
        <authorList>
            <person name="Suh M.K."/>
            <person name="Eom M.K."/>
            <person name="Kim J.S."/>
            <person name="Kim H.S."/>
            <person name="Do H.E."/>
            <person name="Shin Y.K."/>
            <person name="Lee J.-S."/>
        </authorList>
    </citation>
    <scope>NUCLEOTIDE SEQUENCE</scope>
    <source>
        <strain evidence="7">SB3-54</strain>
    </source>
</reference>
<evidence type="ECO:0000256" key="3">
    <source>
        <dbReference type="ARBA" id="ARBA00022989"/>
    </source>
</evidence>
<dbReference type="Gene3D" id="3.40.50.410">
    <property type="entry name" value="von Willebrand factor, type A domain"/>
    <property type="match status" value="1"/>
</dbReference>
<dbReference type="RefSeq" id="WP_269443722.1">
    <property type="nucleotide sequence ID" value="NZ_CP097463.1"/>
</dbReference>
<evidence type="ECO:0000313" key="7">
    <source>
        <dbReference type="EMBL" id="WAX57184.1"/>
    </source>
</evidence>
<dbReference type="InterPro" id="IPR036465">
    <property type="entry name" value="vWFA_dom_sf"/>
</dbReference>
<sequence>MHFIAPAWLWLLVLVAALLVAYVLLQLRRTKYVARFSNLELLGSVAPRRPGWRRHLTFALLLAGLTVLTVGVAQPTAAVRVPRDRATVMLAVDVSLSMQATDVLPSRIDAAKAAGKKFVGLLPSRINLGLVAFGGNASVLVSPTVDRAPVEAAIKGLKLQESTAIGEAIFTSLQAITVFGQATTAKGDKPPPARIVLLSDGTNTVGRPVSAAVDAAKKAGVQVSTIAFGTDNGTVTYQGDTIPVPADKQALQQIADDTGGTFHTAASVQELEQVYQNIGQQIGYTTKQRDVSWRYMAVGLLVLLAAAGTSMLWSGRLV</sequence>
<feature type="domain" description="VWFA" evidence="6">
    <location>
        <begin position="87"/>
        <end position="278"/>
    </location>
</feature>
<dbReference type="PROSITE" id="PS50234">
    <property type="entry name" value="VWFA"/>
    <property type="match status" value="1"/>
</dbReference>
<dbReference type="PANTHER" id="PTHR22550">
    <property type="entry name" value="SPORE GERMINATION PROTEIN"/>
    <property type="match status" value="1"/>
</dbReference>
<dbReference type="EMBL" id="CP097463">
    <property type="protein sequence ID" value="WAX57184.1"/>
    <property type="molecule type" value="Genomic_DNA"/>
</dbReference>
<dbReference type="InterPro" id="IPR002035">
    <property type="entry name" value="VWF_A"/>
</dbReference>
<proteinExistence type="predicted"/>
<keyword evidence="1" id="KW-1003">Cell membrane</keyword>
<feature type="transmembrane region" description="Helical" evidence="5">
    <location>
        <begin position="293"/>
        <end position="313"/>
    </location>
</feature>
<dbReference type="InterPro" id="IPR050768">
    <property type="entry name" value="UPF0353/GerABKA_families"/>
</dbReference>
<evidence type="ECO:0000256" key="5">
    <source>
        <dbReference type="SAM" id="Phobius"/>
    </source>
</evidence>
<gene>
    <name evidence="7" type="ORF">M6B22_00090</name>
</gene>
<protein>
    <submittedName>
        <fullName evidence="7">VWA domain-containing protein</fullName>
    </submittedName>
</protein>
<evidence type="ECO:0000256" key="2">
    <source>
        <dbReference type="ARBA" id="ARBA00022692"/>
    </source>
</evidence>
<name>A0ABY7JXP3_9ACTN</name>
<keyword evidence="3 5" id="KW-1133">Transmembrane helix</keyword>
<dbReference type="Proteomes" id="UP001164693">
    <property type="component" value="Chromosome"/>
</dbReference>
<keyword evidence="2 5" id="KW-0812">Transmembrane</keyword>
<dbReference type="SUPFAM" id="SSF53300">
    <property type="entry name" value="vWA-like"/>
    <property type="match status" value="1"/>
</dbReference>
<accession>A0ABY7JXP3</accession>
<dbReference type="PANTHER" id="PTHR22550:SF5">
    <property type="entry name" value="LEUCINE ZIPPER PROTEIN 4"/>
    <property type="match status" value="1"/>
</dbReference>